<evidence type="ECO:0000256" key="1">
    <source>
        <dbReference type="SAM" id="MobiDB-lite"/>
    </source>
</evidence>
<proteinExistence type="predicted"/>
<dbReference type="EMBL" id="QPFP01000321">
    <property type="protein sequence ID" value="TEB16759.1"/>
    <property type="molecule type" value="Genomic_DNA"/>
</dbReference>
<sequence length="244" mass="26702">MPSSRSALFGDAEFCRIVLEGRYIINNLEKATRPDPPTFPQVGDPLPIGLTLTQIAWRPQFGIAVAYRYKHKHLRMTLPGLFVCGHVPSTPPAGHGAHPDDFHSRCPKISSHSPRLGSSSHGNGAISKLYNPGTDGLPLQRTAELEQLSDVTGSSYPHGSRSRGAPQYREEARDNSSTVAKTTPSDFLFSPPMAHLLPTAPSSPQTIWRPHVSIFCIVVCTLNIVINIHPLIYDRRIVGLLCSI</sequence>
<dbReference type="Proteomes" id="UP000298030">
    <property type="component" value="Unassembled WGS sequence"/>
</dbReference>
<evidence type="ECO:0000313" key="3">
    <source>
        <dbReference type="Proteomes" id="UP000298030"/>
    </source>
</evidence>
<organism evidence="2 3">
    <name type="scientific">Coprinellus micaceus</name>
    <name type="common">Glistening ink-cap mushroom</name>
    <name type="synonym">Coprinus micaceus</name>
    <dbReference type="NCBI Taxonomy" id="71717"/>
    <lineage>
        <taxon>Eukaryota</taxon>
        <taxon>Fungi</taxon>
        <taxon>Dikarya</taxon>
        <taxon>Basidiomycota</taxon>
        <taxon>Agaricomycotina</taxon>
        <taxon>Agaricomycetes</taxon>
        <taxon>Agaricomycetidae</taxon>
        <taxon>Agaricales</taxon>
        <taxon>Agaricineae</taxon>
        <taxon>Psathyrellaceae</taxon>
        <taxon>Coprinellus</taxon>
    </lineage>
</organism>
<gene>
    <name evidence="2" type="ORF">FA13DRAFT_1804549</name>
</gene>
<feature type="region of interest" description="Disordered" evidence="1">
    <location>
        <begin position="92"/>
        <end position="133"/>
    </location>
</feature>
<dbReference type="AlphaFoldDB" id="A0A4Y7S5Y0"/>
<reference evidence="2 3" key="1">
    <citation type="journal article" date="2019" name="Nat. Ecol. Evol.">
        <title>Megaphylogeny resolves global patterns of mushroom evolution.</title>
        <authorList>
            <person name="Varga T."/>
            <person name="Krizsan K."/>
            <person name="Foldi C."/>
            <person name="Dima B."/>
            <person name="Sanchez-Garcia M."/>
            <person name="Sanchez-Ramirez S."/>
            <person name="Szollosi G.J."/>
            <person name="Szarkandi J.G."/>
            <person name="Papp V."/>
            <person name="Albert L."/>
            <person name="Andreopoulos W."/>
            <person name="Angelini C."/>
            <person name="Antonin V."/>
            <person name="Barry K.W."/>
            <person name="Bougher N.L."/>
            <person name="Buchanan P."/>
            <person name="Buyck B."/>
            <person name="Bense V."/>
            <person name="Catcheside P."/>
            <person name="Chovatia M."/>
            <person name="Cooper J."/>
            <person name="Damon W."/>
            <person name="Desjardin D."/>
            <person name="Finy P."/>
            <person name="Geml J."/>
            <person name="Haridas S."/>
            <person name="Hughes K."/>
            <person name="Justo A."/>
            <person name="Karasinski D."/>
            <person name="Kautmanova I."/>
            <person name="Kiss B."/>
            <person name="Kocsube S."/>
            <person name="Kotiranta H."/>
            <person name="LaButti K.M."/>
            <person name="Lechner B.E."/>
            <person name="Liimatainen K."/>
            <person name="Lipzen A."/>
            <person name="Lukacs Z."/>
            <person name="Mihaltcheva S."/>
            <person name="Morgado L.N."/>
            <person name="Niskanen T."/>
            <person name="Noordeloos M.E."/>
            <person name="Ohm R.A."/>
            <person name="Ortiz-Santana B."/>
            <person name="Ovrebo C."/>
            <person name="Racz N."/>
            <person name="Riley R."/>
            <person name="Savchenko A."/>
            <person name="Shiryaev A."/>
            <person name="Soop K."/>
            <person name="Spirin V."/>
            <person name="Szebenyi C."/>
            <person name="Tomsovsky M."/>
            <person name="Tulloss R.E."/>
            <person name="Uehling J."/>
            <person name="Grigoriev I.V."/>
            <person name="Vagvolgyi C."/>
            <person name="Papp T."/>
            <person name="Martin F.M."/>
            <person name="Miettinen O."/>
            <person name="Hibbett D.S."/>
            <person name="Nagy L.G."/>
        </authorList>
    </citation>
    <scope>NUCLEOTIDE SEQUENCE [LARGE SCALE GENOMIC DNA]</scope>
    <source>
        <strain evidence="2 3">FP101781</strain>
    </source>
</reference>
<keyword evidence="3" id="KW-1185">Reference proteome</keyword>
<name>A0A4Y7S5Y0_COPMI</name>
<feature type="compositionally biased region" description="Low complexity" evidence="1">
    <location>
        <begin position="110"/>
        <end position="122"/>
    </location>
</feature>
<comment type="caution">
    <text evidence="2">The sequence shown here is derived from an EMBL/GenBank/DDBJ whole genome shotgun (WGS) entry which is preliminary data.</text>
</comment>
<feature type="region of interest" description="Disordered" evidence="1">
    <location>
        <begin position="150"/>
        <end position="180"/>
    </location>
</feature>
<evidence type="ECO:0000313" key="2">
    <source>
        <dbReference type="EMBL" id="TEB16759.1"/>
    </source>
</evidence>
<protein>
    <submittedName>
        <fullName evidence="2">Uncharacterized protein</fullName>
    </submittedName>
</protein>
<accession>A0A4Y7S5Y0</accession>